<protein>
    <recommendedName>
        <fullName evidence="8">Cysteine and tyrosine-rich protein 1</fullName>
    </recommendedName>
</protein>
<keyword evidence="7" id="KW-1185">Reference proteome</keyword>
<organism evidence="6 7">
    <name type="scientific">Sinanodonta woodiana</name>
    <name type="common">Chinese pond mussel</name>
    <name type="synonym">Anodonta woodiana</name>
    <dbReference type="NCBI Taxonomy" id="1069815"/>
    <lineage>
        <taxon>Eukaryota</taxon>
        <taxon>Metazoa</taxon>
        <taxon>Spiralia</taxon>
        <taxon>Lophotrochozoa</taxon>
        <taxon>Mollusca</taxon>
        <taxon>Bivalvia</taxon>
        <taxon>Autobranchia</taxon>
        <taxon>Heteroconchia</taxon>
        <taxon>Palaeoheterodonta</taxon>
        <taxon>Unionida</taxon>
        <taxon>Unionoidea</taxon>
        <taxon>Unionidae</taxon>
        <taxon>Unioninae</taxon>
        <taxon>Sinanodonta</taxon>
    </lineage>
</organism>
<keyword evidence="3 5" id="KW-1133">Transmembrane helix</keyword>
<name>A0ABD3U2Y5_SINWO</name>
<comment type="caution">
    <text evidence="6">The sequence shown here is derived from an EMBL/GenBank/DDBJ whole genome shotgun (WGS) entry which is preliminary data.</text>
</comment>
<evidence type="ECO:0008006" key="8">
    <source>
        <dbReference type="Google" id="ProtNLM"/>
    </source>
</evidence>
<dbReference type="InterPro" id="IPR026910">
    <property type="entry name" value="Shisa"/>
</dbReference>
<evidence type="ECO:0000256" key="3">
    <source>
        <dbReference type="ARBA" id="ARBA00022989"/>
    </source>
</evidence>
<reference evidence="6 7" key="1">
    <citation type="submission" date="2024-11" db="EMBL/GenBank/DDBJ databases">
        <title>Chromosome-level genome assembly of the freshwater bivalve Anodonta woodiana.</title>
        <authorList>
            <person name="Chen X."/>
        </authorList>
    </citation>
    <scope>NUCLEOTIDE SEQUENCE [LARGE SCALE GENOMIC DNA]</scope>
    <source>
        <strain evidence="6">MN2024</strain>
        <tissue evidence="6">Gills</tissue>
    </source>
</reference>
<dbReference type="Proteomes" id="UP001634394">
    <property type="component" value="Unassembled WGS sequence"/>
</dbReference>
<evidence type="ECO:0000313" key="7">
    <source>
        <dbReference type="Proteomes" id="UP001634394"/>
    </source>
</evidence>
<keyword evidence="2 5" id="KW-0812">Transmembrane</keyword>
<evidence type="ECO:0000256" key="1">
    <source>
        <dbReference type="ARBA" id="ARBA00004370"/>
    </source>
</evidence>
<sequence length="191" mass="20846">MYISVFVHMCVLYNTMFLHYTLGLFVLVASIGCVLGENCFYYGKSSGSLTYYMYCPYGCCGDYYNQYCCVNVGGIVGGVIGFLVFVGIIITISCLCCACCQSTRQRFSGTVFRTNPNTTMTNIAVQQPGYVQQPSYGQPYVLQNAGYQSVQTQYPAGNDVCVQGDVKTGYPTGPATYQAAQAPPPYMAYSS</sequence>
<evidence type="ECO:0000313" key="6">
    <source>
        <dbReference type="EMBL" id="KAL3842863.1"/>
    </source>
</evidence>
<evidence type="ECO:0000256" key="2">
    <source>
        <dbReference type="ARBA" id="ARBA00022692"/>
    </source>
</evidence>
<evidence type="ECO:0000256" key="5">
    <source>
        <dbReference type="SAM" id="Phobius"/>
    </source>
</evidence>
<comment type="subcellular location">
    <subcellularLocation>
        <location evidence="1">Membrane</location>
    </subcellularLocation>
</comment>
<dbReference type="GO" id="GO:0016020">
    <property type="term" value="C:membrane"/>
    <property type="evidence" value="ECO:0007669"/>
    <property type="project" value="UniProtKB-SubCell"/>
</dbReference>
<gene>
    <name evidence="6" type="ORF">ACJMK2_020842</name>
</gene>
<proteinExistence type="predicted"/>
<dbReference type="AlphaFoldDB" id="A0ABD3U2Y5"/>
<keyword evidence="4 5" id="KW-0472">Membrane</keyword>
<dbReference type="PANTHER" id="PTHR31395">
    <property type="entry name" value="SHISA"/>
    <property type="match status" value="1"/>
</dbReference>
<feature type="transmembrane region" description="Helical" evidence="5">
    <location>
        <begin position="75"/>
        <end position="98"/>
    </location>
</feature>
<accession>A0ABD3U2Y5</accession>
<evidence type="ECO:0000256" key="4">
    <source>
        <dbReference type="ARBA" id="ARBA00023136"/>
    </source>
</evidence>
<dbReference type="PANTHER" id="PTHR31395:SF23">
    <property type="entry name" value="GEO05642P1"/>
    <property type="match status" value="1"/>
</dbReference>
<dbReference type="EMBL" id="JBJQND010000017">
    <property type="protein sequence ID" value="KAL3842863.1"/>
    <property type="molecule type" value="Genomic_DNA"/>
</dbReference>